<accession>A0A939G766</accession>
<dbReference type="Pfam" id="PF07715">
    <property type="entry name" value="Plug"/>
    <property type="match status" value="1"/>
</dbReference>
<organism evidence="6 7">
    <name type="scientific">Fibrella aquatilis</name>
    <dbReference type="NCBI Taxonomy" id="2817059"/>
    <lineage>
        <taxon>Bacteria</taxon>
        <taxon>Pseudomonadati</taxon>
        <taxon>Bacteroidota</taxon>
        <taxon>Cytophagia</taxon>
        <taxon>Cytophagales</taxon>
        <taxon>Spirosomataceae</taxon>
        <taxon>Fibrella</taxon>
    </lineage>
</organism>
<dbReference type="InterPro" id="IPR041700">
    <property type="entry name" value="OMP_b-brl_3"/>
</dbReference>
<protein>
    <submittedName>
        <fullName evidence="6">TonB-dependent receptor</fullName>
    </submittedName>
</protein>
<evidence type="ECO:0000259" key="4">
    <source>
        <dbReference type="Pfam" id="PF07715"/>
    </source>
</evidence>
<name>A0A939G766_9BACT</name>
<evidence type="ECO:0000256" key="2">
    <source>
        <dbReference type="ARBA" id="ARBA00023136"/>
    </source>
</evidence>
<keyword evidence="7" id="KW-1185">Reference proteome</keyword>
<dbReference type="Gene3D" id="2.40.170.20">
    <property type="entry name" value="TonB-dependent receptor, beta-barrel domain"/>
    <property type="match status" value="1"/>
</dbReference>
<proteinExistence type="predicted"/>
<keyword evidence="3" id="KW-0998">Cell outer membrane</keyword>
<dbReference type="Gene3D" id="2.170.130.10">
    <property type="entry name" value="TonB-dependent receptor, plug domain"/>
    <property type="match status" value="1"/>
</dbReference>
<dbReference type="GO" id="GO:0009279">
    <property type="term" value="C:cell outer membrane"/>
    <property type="evidence" value="ECO:0007669"/>
    <property type="project" value="UniProtKB-SubCell"/>
</dbReference>
<evidence type="ECO:0000313" key="7">
    <source>
        <dbReference type="Proteomes" id="UP000664795"/>
    </source>
</evidence>
<dbReference type="InterPro" id="IPR037066">
    <property type="entry name" value="Plug_dom_sf"/>
</dbReference>
<keyword evidence="2" id="KW-0472">Membrane</keyword>
<evidence type="ECO:0000256" key="1">
    <source>
        <dbReference type="ARBA" id="ARBA00004442"/>
    </source>
</evidence>
<feature type="domain" description="Outer membrane protein beta-barrel" evidence="5">
    <location>
        <begin position="378"/>
        <end position="782"/>
    </location>
</feature>
<keyword evidence="6" id="KW-0675">Receptor</keyword>
<feature type="domain" description="TonB-dependent receptor plug" evidence="4">
    <location>
        <begin position="139"/>
        <end position="223"/>
    </location>
</feature>
<dbReference type="PANTHER" id="PTHR40980">
    <property type="entry name" value="PLUG DOMAIN-CONTAINING PROTEIN"/>
    <property type="match status" value="1"/>
</dbReference>
<dbReference type="InterPro" id="IPR012910">
    <property type="entry name" value="Plug_dom"/>
</dbReference>
<comment type="subcellular location">
    <subcellularLocation>
        <location evidence="1">Cell outer membrane</location>
    </subcellularLocation>
</comment>
<dbReference type="Proteomes" id="UP000664795">
    <property type="component" value="Unassembled WGS sequence"/>
</dbReference>
<dbReference type="EMBL" id="JAFMYU010000005">
    <property type="protein sequence ID" value="MBO0931038.1"/>
    <property type="molecule type" value="Genomic_DNA"/>
</dbReference>
<dbReference type="Pfam" id="PF14905">
    <property type="entry name" value="OMP_b-brl_3"/>
    <property type="match status" value="1"/>
</dbReference>
<comment type="caution">
    <text evidence="6">The sequence shown here is derived from an EMBL/GenBank/DDBJ whole genome shotgun (WGS) entry which is preliminary data.</text>
</comment>
<evidence type="ECO:0000313" key="6">
    <source>
        <dbReference type="EMBL" id="MBO0931038.1"/>
    </source>
</evidence>
<dbReference type="SUPFAM" id="SSF56935">
    <property type="entry name" value="Porins"/>
    <property type="match status" value="1"/>
</dbReference>
<gene>
    <name evidence="6" type="ORF">J2I48_08545</name>
</gene>
<dbReference type="AlphaFoldDB" id="A0A939G766"/>
<evidence type="ECO:0000256" key="3">
    <source>
        <dbReference type="ARBA" id="ARBA00023237"/>
    </source>
</evidence>
<dbReference type="PANTHER" id="PTHR40980:SF4">
    <property type="entry name" value="TONB-DEPENDENT RECEPTOR-LIKE BETA-BARREL DOMAIN-CONTAINING PROTEIN"/>
    <property type="match status" value="1"/>
</dbReference>
<sequence>MILFIAQVLILLLSAYRATGQGLPRPKLRVRVVLLDSRQAPLVGASVQLTSRTDSTERVNALTDTLGVATVLLHTDQPYALRATAMGMKPLNKGIRPTATQTTFRFSMETDVQSLNTVTVTAKKPLLRQQDDMTIVDPTPIADISTNAYDLMEKTPGLFLDQDGNVYISSATPATIYINGREQKLSAADLATLLKSLPPNSIERMEIMRTPSAKYDASGSGGAVNIVLKRGVKLGRTGSISGNMNQGRFGNQGLGISLNNSEGNRSSYLNINYNRRNSYEQLTTNRQLTGNRSISQTAYTRLPGDGLFVGYGLGYELTKKWSLNLDGRANYGYSNSFSENETQIRQRDGGALLTSNQNRLGNTGTAKSLTQEVSATYKIDSLGSQWTVDGSYNYTSNQTAQGFTTQFLQPAQATLIGDGSINTNRHFVTLQTDLRYRLRGQITLETGLKTAIQQFDSRTSYTTETDGIRLPDRFRTNAFDYNEAIHAGYLQGSKQLGSVLLKVGVRAENTNMNGHQRIPRDTTFQLHRTDLFPYIYLSRRVAKIAGFELRSYLVYRRSITRPTYDFLNPFARFIDQYLYETGNPALQPQFTQNLEANVSVDEMPILAVGRNYTQNLFTSVLYQDPVNSSVAYRTYANLGQNRETYFRLLAGIPPGGRFFFVVAAQYSHTDYEGFYEGKPLNFSRGSWRLFTYQQLKLDGRSTLTVNAFCLLNGQQQFYELGTFGNVNLSLNRQFMNRKLTATLVVSDPFYTNRTAFTLNQGNILADGTRQSDTRRVGLTVRYNFGLKRREERQNPFNIDALDRGSR</sequence>
<evidence type="ECO:0000259" key="5">
    <source>
        <dbReference type="Pfam" id="PF14905"/>
    </source>
</evidence>
<dbReference type="InterPro" id="IPR036942">
    <property type="entry name" value="Beta-barrel_TonB_sf"/>
</dbReference>
<reference evidence="6 7" key="1">
    <citation type="submission" date="2021-03" db="EMBL/GenBank/DDBJ databases">
        <title>Fibrella sp. HMF5036 genome sequencing and assembly.</title>
        <authorList>
            <person name="Kang H."/>
            <person name="Kim H."/>
            <person name="Bae S."/>
            <person name="Joh K."/>
        </authorList>
    </citation>
    <scope>NUCLEOTIDE SEQUENCE [LARGE SCALE GENOMIC DNA]</scope>
    <source>
        <strain evidence="6 7">HMF5036</strain>
    </source>
</reference>